<reference evidence="14" key="2">
    <citation type="submission" date="2021-04" db="EMBL/GenBank/DDBJ databases">
        <authorList>
            <person name="Podell S."/>
        </authorList>
    </citation>
    <scope>NUCLEOTIDE SEQUENCE</scope>
    <source>
        <strain evidence="14">Hildebrandi</strain>
    </source>
</reference>
<evidence type="ECO:0000256" key="5">
    <source>
        <dbReference type="ARBA" id="ARBA00022741"/>
    </source>
</evidence>
<dbReference type="Pfam" id="PF18263">
    <property type="entry name" value="WHD_MCM6"/>
    <property type="match status" value="1"/>
</dbReference>
<dbReference type="PANTHER" id="PTHR11630:SF43">
    <property type="entry name" value="DNA REPLICATION LICENSING FACTOR MCM6"/>
    <property type="match status" value="1"/>
</dbReference>
<dbReference type="EC" id="3.6.4.12" evidence="3"/>
<dbReference type="GO" id="GO:0000727">
    <property type="term" value="P:double-strand break repair via break-induced replication"/>
    <property type="evidence" value="ECO:0007669"/>
    <property type="project" value="TreeGrafter"/>
</dbReference>
<feature type="compositionally biased region" description="Low complexity" evidence="12">
    <location>
        <begin position="949"/>
        <end position="961"/>
    </location>
</feature>
<dbReference type="GO" id="GO:0003697">
    <property type="term" value="F:single-stranded DNA binding"/>
    <property type="evidence" value="ECO:0007669"/>
    <property type="project" value="TreeGrafter"/>
</dbReference>
<keyword evidence="5" id="KW-0547">Nucleotide-binding</keyword>
<reference evidence="14" key="1">
    <citation type="journal article" date="2021" name="Sci. Rep.">
        <title>Diploid genomic architecture of Nitzschia inconspicua, an elite biomass production diatom.</title>
        <authorList>
            <person name="Oliver A."/>
            <person name="Podell S."/>
            <person name="Pinowska A."/>
            <person name="Traller J.C."/>
            <person name="Smith S.R."/>
            <person name="McClure R."/>
            <person name="Beliaev A."/>
            <person name="Bohutskyi P."/>
            <person name="Hill E.A."/>
            <person name="Rabines A."/>
            <person name="Zheng H."/>
            <person name="Allen L.Z."/>
            <person name="Kuo A."/>
            <person name="Grigoriev I.V."/>
            <person name="Allen A.E."/>
            <person name="Hazlebeck D."/>
            <person name="Allen E.E."/>
        </authorList>
    </citation>
    <scope>NUCLEOTIDE SEQUENCE</scope>
    <source>
        <strain evidence="14">Hildebrandi</strain>
    </source>
</reference>
<feature type="domain" description="MCM C-terminal AAA(+) ATPase" evidence="13">
    <location>
        <begin position="542"/>
        <end position="749"/>
    </location>
</feature>
<dbReference type="FunFam" id="2.20.28.10:FF:000003">
    <property type="entry name" value="DNA helicase"/>
    <property type="match status" value="1"/>
</dbReference>
<evidence type="ECO:0000256" key="3">
    <source>
        <dbReference type="ARBA" id="ARBA00012551"/>
    </source>
</evidence>
<evidence type="ECO:0000313" key="15">
    <source>
        <dbReference type="Proteomes" id="UP000693970"/>
    </source>
</evidence>
<dbReference type="InterPro" id="IPR018525">
    <property type="entry name" value="MCM_CS"/>
</dbReference>
<evidence type="ECO:0000256" key="4">
    <source>
        <dbReference type="ARBA" id="ARBA00022705"/>
    </source>
</evidence>
<dbReference type="GO" id="GO:1990518">
    <property type="term" value="F:single-stranded 3'-5' DNA helicase activity"/>
    <property type="evidence" value="ECO:0007669"/>
    <property type="project" value="TreeGrafter"/>
</dbReference>
<comment type="caution">
    <text evidence="14">The sequence shown here is derived from an EMBL/GenBank/DDBJ whole genome shotgun (WGS) entry which is preliminary data.</text>
</comment>
<feature type="compositionally biased region" description="Acidic residues" evidence="12">
    <location>
        <begin position="1"/>
        <end position="15"/>
    </location>
</feature>
<dbReference type="Pfam" id="PF17207">
    <property type="entry name" value="MCM_OB"/>
    <property type="match status" value="1"/>
</dbReference>
<dbReference type="Pfam" id="PF00493">
    <property type="entry name" value="MCM"/>
    <property type="match status" value="1"/>
</dbReference>
<feature type="compositionally biased region" description="Acidic residues" evidence="12">
    <location>
        <begin position="22"/>
        <end position="32"/>
    </location>
</feature>
<proteinExistence type="inferred from homology"/>
<dbReference type="SMART" id="SM00350">
    <property type="entry name" value="MCM"/>
    <property type="match status" value="1"/>
</dbReference>
<dbReference type="GO" id="GO:0005524">
    <property type="term" value="F:ATP binding"/>
    <property type="evidence" value="ECO:0007669"/>
    <property type="project" value="UniProtKB-KW"/>
</dbReference>
<organism evidence="14 15">
    <name type="scientific">Nitzschia inconspicua</name>
    <dbReference type="NCBI Taxonomy" id="303405"/>
    <lineage>
        <taxon>Eukaryota</taxon>
        <taxon>Sar</taxon>
        <taxon>Stramenopiles</taxon>
        <taxon>Ochrophyta</taxon>
        <taxon>Bacillariophyta</taxon>
        <taxon>Bacillariophyceae</taxon>
        <taxon>Bacillariophycidae</taxon>
        <taxon>Bacillariales</taxon>
        <taxon>Bacillariaceae</taxon>
        <taxon>Nitzschia</taxon>
    </lineage>
</organism>
<dbReference type="PROSITE" id="PS00847">
    <property type="entry name" value="MCM_1"/>
    <property type="match status" value="1"/>
</dbReference>
<dbReference type="GO" id="GO:1902969">
    <property type="term" value="P:mitotic DNA replication"/>
    <property type="evidence" value="ECO:0007669"/>
    <property type="project" value="TreeGrafter"/>
</dbReference>
<feature type="compositionally biased region" description="Basic and acidic residues" evidence="12">
    <location>
        <begin position="938"/>
        <end position="948"/>
    </location>
</feature>
<dbReference type="InterPro" id="IPR041024">
    <property type="entry name" value="Mcm6_C"/>
</dbReference>
<feature type="compositionally biased region" description="Basic and acidic residues" evidence="12">
    <location>
        <begin position="47"/>
        <end position="58"/>
    </location>
</feature>
<feature type="region of interest" description="Disordered" evidence="12">
    <location>
        <begin position="186"/>
        <end position="207"/>
    </location>
</feature>
<keyword evidence="6" id="KW-0378">Hydrolase</keyword>
<dbReference type="OrthoDB" id="1744952at2759"/>
<accession>A0A9K3Q2A1</accession>
<dbReference type="InterPro" id="IPR041562">
    <property type="entry name" value="MCM_lid"/>
</dbReference>
<name>A0A9K3Q2A1_9STRA</name>
<keyword evidence="15" id="KW-1185">Reference proteome</keyword>
<feature type="compositionally biased region" description="Acidic residues" evidence="12">
    <location>
        <begin position="144"/>
        <end position="159"/>
    </location>
</feature>
<dbReference type="PROSITE" id="PS50051">
    <property type="entry name" value="MCM_2"/>
    <property type="match status" value="1"/>
</dbReference>
<keyword evidence="11" id="KW-0131">Cell cycle</keyword>
<feature type="region of interest" description="Disordered" evidence="12">
    <location>
        <begin position="129"/>
        <end position="160"/>
    </location>
</feature>
<dbReference type="AlphaFoldDB" id="A0A9K3Q2A1"/>
<feature type="compositionally biased region" description="Acidic residues" evidence="12">
    <location>
        <begin position="889"/>
        <end position="903"/>
    </location>
</feature>
<evidence type="ECO:0000259" key="13">
    <source>
        <dbReference type="PROSITE" id="PS50051"/>
    </source>
</evidence>
<dbReference type="GO" id="GO:0042555">
    <property type="term" value="C:MCM complex"/>
    <property type="evidence" value="ECO:0007669"/>
    <property type="project" value="TreeGrafter"/>
</dbReference>
<evidence type="ECO:0000256" key="12">
    <source>
        <dbReference type="SAM" id="MobiDB-lite"/>
    </source>
</evidence>
<evidence type="ECO:0000256" key="9">
    <source>
        <dbReference type="ARBA" id="ARBA00023125"/>
    </source>
</evidence>
<dbReference type="FunFam" id="3.40.50.300:FF:000115">
    <property type="entry name" value="DNA helicase"/>
    <property type="match status" value="1"/>
</dbReference>
<dbReference type="InterPro" id="IPR031327">
    <property type="entry name" value="MCM"/>
</dbReference>
<keyword evidence="7 14" id="KW-0347">Helicase</keyword>
<dbReference type="GO" id="GO:0016787">
    <property type="term" value="F:hydrolase activity"/>
    <property type="evidence" value="ECO:0007669"/>
    <property type="project" value="UniProtKB-KW"/>
</dbReference>
<dbReference type="CDD" id="cd17757">
    <property type="entry name" value="MCM6"/>
    <property type="match status" value="1"/>
</dbReference>
<gene>
    <name evidence="14" type="ORF">IV203_028489</name>
</gene>
<feature type="compositionally biased region" description="Basic and acidic residues" evidence="12">
    <location>
        <begin position="876"/>
        <end position="888"/>
    </location>
</feature>
<feature type="region of interest" description="Disordered" evidence="12">
    <location>
        <begin position="1"/>
        <end position="64"/>
    </location>
</feature>
<feature type="region of interest" description="Disordered" evidence="12">
    <location>
        <begin position="433"/>
        <end position="453"/>
    </location>
</feature>
<keyword evidence="9" id="KW-0238">DNA-binding</keyword>
<evidence type="ECO:0000256" key="7">
    <source>
        <dbReference type="ARBA" id="ARBA00022806"/>
    </source>
</evidence>
<keyword evidence="8" id="KW-0067">ATP-binding</keyword>
<dbReference type="InterPro" id="IPR001208">
    <property type="entry name" value="MCM_dom"/>
</dbReference>
<dbReference type="Proteomes" id="UP000693970">
    <property type="component" value="Unassembled WGS sequence"/>
</dbReference>
<evidence type="ECO:0000256" key="11">
    <source>
        <dbReference type="ARBA" id="ARBA00023306"/>
    </source>
</evidence>
<protein>
    <recommendedName>
        <fullName evidence="3">DNA helicase</fullName>
        <ecNumber evidence="3">3.6.4.12</ecNumber>
    </recommendedName>
</protein>
<comment type="similarity">
    <text evidence="2">Belongs to the MCM family.</text>
</comment>
<feature type="compositionally biased region" description="Acidic residues" evidence="12">
    <location>
        <begin position="188"/>
        <end position="199"/>
    </location>
</feature>
<dbReference type="Pfam" id="PF17855">
    <property type="entry name" value="MCM_lid"/>
    <property type="match status" value="1"/>
</dbReference>
<keyword evidence="4" id="KW-0235">DNA replication</keyword>
<dbReference type="EMBL" id="JAGRRH010000007">
    <property type="protein sequence ID" value="KAG7365819.1"/>
    <property type="molecule type" value="Genomic_DNA"/>
</dbReference>
<evidence type="ECO:0000256" key="1">
    <source>
        <dbReference type="ARBA" id="ARBA00004123"/>
    </source>
</evidence>
<sequence>MEDPATAAMDDDWADDGPMGTADDDDIEDNDDPMMRNNNNVATPESSRPETDQERAERAAAAAEVAVMEGTNAGAQRRAGSRNPVSDQAIMGAVNGDDAVDAHQVLDESGELVRQAFVEFLQNFKQEVVKDSSTSKDGTTTTNDDNENENDNEIEDGNDETVPQYMFPYQEQADLLARQQLARRNVDTMEDEQDDDDPDTAASNITTSSSGFANTLFVNFEHLLRDDSELAEAIQGEYMRFDSYLRRAVSTFVVDRHPALNAFLAESSSLTSDPLTFFVAFFNMPTTHSIRQLRMDLVGTLVSLQGTITRTSEVRPELMVGAFRCTMCGLLAEKVPQNFSYTKPVKCRNPRCDKQHPSNSKFLLEDNRSEFVDWQKLRVQESSHQIPPGSMPRSMDVILRNEMVERCKAGDKCVFTGSLIVLPDGGALARAGDPTGMTKSAPRPSDAATGGGGGISGLKALGVREMTYRTCFLVTSVLSVETLQQANGNEQVMASVIFGNNIGSSSRSNMGNDDEPTTNQVAMEMTTAQREEFRAMRNSPRLYEQMVDSIAPTTFGHREVKKGILLMLLGGVHKTTPDGIKLRGDINVCVIGDPSTAKSQFLKYVHSFMPNRAVYTSGKASSAAGLTAAVQRDSDTGEYCIEAGALMLADNGICCIDEFDKMEERDQVAIHEAMEQQTISITKAGIQATLNARASILAAANPIYGRYDRTKTLKANVTLSAPILSRFDLFFVVLDDCNPDADRQVAQHILNVHRCEGHNSGIKAPFTRDQMRRYIKFARTLNPKITPESQRVMVDCYRKLRQGDTLGRSRSAYRITVRQLESMVRLSEALARLHCADEITPAFVREAYRLLKTSIIQVETSDVEMEEEEDDDEEDIGKRDMPSTKDHGGDDDDDSDDDDDGDNSPDSQRPESQRLETQQQPPMFRPGEYQGEEPMDVNDGHYTTDKEPATTAATTSAAESSTLDETTDDQKKTKKKKKKKKKKTKISFEEYEAITNAIAGHLRAIEKEDLAGESTSITSSPYWTWQQVLDWYMSTVAARDIGDSLEEAEATQKKVNLVIRRLIDVDRILVTVGEAPKNKKEERKTVLAVHPNYEIV</sequence>
<evidence type="ECO:0000256" key="10">
    <source>
        <dbReference type="ARBA" id="ARBA00023242"/>
    </source>
</evidence>
<evidence type="ECO:0000256" key="2">
    <source>
        <dbReference type="ARBA" id="ARBA00008010"/>
    </source>
</evidence>
<dbReference type="InterPro" id="IPR033762">
    <property type="entry name" value="MCM_OB"/>
</dbReference>
<keyword evidence="10" id="KW-0539">Nucleus</keyword>
<evidence type="ECO:0000256" key="8">
    <source>
        <dbReference type="ARBA" id="ARBA00022840"/>
    </source>
</evidence>
<evidence type="ECO:0000313" key="14">
    <source>
        <dbReference type="EMBL" id="KAG7365819.1"/>
    </source>
</evidence>
<dbReference type="GO" id="GO:0005634">
    <property type="term" value="C:nucleus"/>
    <property type="evidence" value="ECO:0007669"/>
    <property type="project" value="UniProtKB-SubCell"/>
</dbReference>
<feature type="region of interest" description="Disordered" evidence="12">
    <location>
        <begin position="861"/>
        <end position="979"/>
    </location>
</feature>
<evidence type="ECO:0000256" key="6">
    <source>
        <dbReference type="ARBA" id="ARBA00022801"/>
    </source>
</evidence>
<feature type="compositionally biased region" description="Acidic residues" evidence="12">
    <location>
        <begin position="861"/>
        <end position="875"/>
    </location>
</feature>
<dbReference type="PANTHER" id="PTHR11630">
    <property type="entry name" value="DNA REPLICATION LICENSING FACTOR MCM FAMILY MEMBER"/>
    <property type="match status" value="1"/>
</dbReference>
<comment type="subcellular location">
    <subcellularLocation>
        <location evidence="1">Nucleus</location>
    </subcellularLocation>
</comment>